<protein>
    <recommendedName>
        <fullName evidence="3">Site-specific recombinase XerD</fullName>
    </recommendedName>
</protein>
<name>A0ABS5DN99_9PSEU</name>
<sequence length="735" mass="80501">MAKTTTRERVAATLAARARVLDHLVAHLPGVDRDQAREILIAVNADGYTGLRNLDAHLQTNPDALVAGSPECPTVLVRLVQHLAARGFAVVLVPCAGCGRTDKPLPLQGTGGRICDTCWVRDPSRHEPCARCGKRRRPQKRQPDGSALCSSCHANPQYRCSGCGQVDIAAARGPDGPLCPRCYESTTRPRRRCGQCGEVRIINKRDPDGDRELCKRCNHTIAQCSRCGRRRPCRRAATDAPVCRSCVDVPTSPCARCDRPRPVAAYWPIGGVCRDCYRTSRANPKLCPSCGHIRPLIGHDPAGRDACGPCSGADVDYACRTCGSGAEELFHQGRCVRCVAAERLRCKFVDENGDVPAALQPLLDSLARAERARSVLEWLRRDNSGAEILRGMIGRDDISHAALDALPPGPAVIALRAMLVHLGILAKRNEALAAADAWAERTVRALPEHHRRIIAPYAHWSALRSARHRAEHKRFTEHSGARARMLINVAISLLTWAEERNTSLAQLTQADVDEWLSAGGNRLQSRHFLRWARRRRLVGELDLPRHRSSDPQDFLTEDDYGRLLQRCLHDQDVPLDVRVAGALVVVFGLHVARIVELTTDDLDLGSEPQLRLNGHCLVLPPVLGSLLAQHVGTATTTSLVGRSGTPANWLFPGQQAGRPLAAASLVSKLTAHDIPTRISRNSALLSLASDLPAAVLSTLLGLSETAAVQWVRRTKRDWHAFLQARAHDQAHQRRS</sequence>
<evidence type="ECO:0000313" key="2">
    <source>
        <dbReference type="Proteomes" id="UP000674084"/>
    </source>
</evidence>
<dbReference type="Proteomes" id="UP000674084">
    <property type="component" value="Unassembled WGS sequence"/>
</dbReference>
<comment type="caution">
    <text evidence="1">The sequence shown here is derived from an EMBL/GenBank/DDBJ whole genome shotgun (WGS) entry which is preliminary data.</text>
</comment>
<gene>
    <name evidence="1" type="ORF">KBO27_26715</name>
</gene>
<reference evidence="1 2" key="1">
    <citation type="submission" date="2021-04" db="EMBL/GenBank/DDBJ databases">
        <title>Whole-genome sequencing of Saccharopolyspora endophytica KCTC 19397.</title>
        <authorList>
            <person name="Ay H."/>
            <person name="Saygin H."/>
            <person name="Sahin N."/>
        </authorList>
    </citation>
    <scope>NUCLEOTIDE SEQUENCE [LARGE SCALE GENOMIC DNA]</scope>
    <source>
        <strain evidence="1 2">KCTC 19397</strain>
    </source>
</reference>
<dbReference type="RefSeq" id="WP_210972598.1">
    <property type="nucleotide sequence ID" value="NZ_JAGPXE010000013.1"/>
</dbReference>
<keyword evidence="2" id="KW-1185">Reference proteome</keyword>
<dbReference type="EMBL" id="JAGPXE010000013">
    <property type="protein sequence ID" value="MBQ0927547.1"/>
    <property type="molecule type" value="Genomic_DNA"/>
</dbReference>
<evidence type="ECO:0008006" key="3">
    <source>
        <dbReference type="Google" id="ProtNLM"/>
    </source>
</evidence>
<accession>A0ABS5DN99</accession>
<organism evidence="1 2">
    <name type="scientific">Saccharopolyspora endophytica</name>
    <dbReference type="NCBI Taxonomy" id="543886"/>
    <lineage>
        <taxon>Bacteria</taxon>
        <taxon>Bacillati</taxon>
        <taxon>Actinomycetota</taxon>
        <taxon>Actinomycetes</taxon>
        <taxon>Pseudonocardiales</taxon>
        <taxon>Pseudonocardiaceae</taxon>
        <taxon>Saccharopolyspora</taxon>
    </lineage>
</organism>
<evidence type="ECO:0000313" key="1">
    <source>
        <dbReference type="EMBL" id="MBQ0927547.1"/>
    </source>
</evidence>
<proteinExistence type="predicted"/>